<keyword evidence="2 5" id="KW-0812">Transmembrane</keyword>
<feature type="transmembrane region" description="Helical" evidence="5">
    <location>
        <begin position="487"/>
        <end position="506"/>
    </location>
</feature>
<dbReference type="Pfam" id="PF00083">
    <property type="entry name" value="Sugar_tr"/>
    <property type="match status" value="1"/>
</dbReference>
<feature type="transmembrane region" description="Helical" evidence="5">
    <location>
        <begin position="451"/>
        <end position="475"/>
    </location>
</feature>
<organism evidence="7 8">
    <name type="scientific">Batillaria attramentaria</name>
    <dbReference type="NCBI Taxonomy" id="370345"/>
    <lineage>
        <taxon>Eukaryota</taxon>
        <taxon>Metazoa</taxon>
        <taxon>Spiralia</taxon>
        <taxon>Lophotrochozoa</taxon>
        <taxon>Mollusca</taxon>
        <taxon>Gastropoda</taxon>
        <taxon>Caenogastropoda</taxon>
        <taxon>Sorbeoconcha</taxon>
        <taxon>Cerithioidea</taxon>
        <taxon>Batillariidae</taxon>
        <taxon>Batillaria</taxon>
    </lineage>
</organism>
<keyword evidence="4 5" id="KW-0472">Membrane</keyword>
<protein>
    <recommendedName>
        <fullName evidence="6">Major facilitator superfamily (MFS) profile domain-containing protein</fullName>
    </recommendedName>
</protein>
<reference evidence="7 8" key="1">
    <citation type="journal article" date="2023" name="Sci. Data">
        <title>Genome assembly of the Korean intertidal mud-creeper Batillaria attramentaria.</title>
        <authorList>
            <person name="Patra A.K."/>
            <person name="Ho P.T."/>
            <person name="Jun S."/>
            <person name="Lee S.J."/>
            <person name="Kim Y."/>
            <person name="Won Y.J."/>
        </authorList>
    </citation>
    <scope>NUCLEOTIDE SEQUENCE [LARGE SCALE GENOMIC DNA]</scope>
    <source>
        <strain evidence="7">Wonlab-2016</strain>
    </source>
</reference>
<dbReference type="EMBL" id="JACVVK020000113">
    <property type="protein sequence ID" value="KAK7491562.1"/>
    <property type="molecule type" value="Genomic_DNA"/>
</dbReference>
<feature type="transmembrane region" description="Helical" evidence="5">
    <location>
        <begin position="20"/>
        <end position="40"/>
    </location>
</feature>
<evidence type="ECO:0000256" key="1">
    <source>
        <dbReference type="ARBA" id="ARBA00004141"/>
    </source>
</evidence>
<feature type="transmembrane region" description="Helical" evidence="5">
    <location>
        <begin position="289"/>
        <end position="307"/>
    </location>
</feature>
<evidence type="ECO:0000313" key="8">
    <source>
        <dbReference type="Proteomes" id="UP001519460"/>
    </source>
</evidence>
<dbReference type="Gene3D" id="1.20.1250.20">
    <property type="entry name" value="MFS general substrate transporter like domains"/>
    <property type="match status" value="1"/>
</dbReference>
<evidence type="ECO:0000256" key="3">
    <source>
        <dbReference type="ARBA" id="ARBA00022989"/>
    </source>
</evidence>
<feature type="transmembrane region" description="Helical" evidence="5">
    <location>
        <begin position="260"/>
        <end position="283"/>
    </location>
</feature>
<dbReference type="InterPro" id="IPR036259">
    <property type="entry name" value="MFS_trans_sf"/>
</dbReference>
<name>A0ABD0KXR0_9CAEN</name>
<dbReference type="InterPro" id="IPR005828">
    <property type="entry name" value="MFS_sugar_transport-like"/>
</dbReference>
<feature type="transmembrane region" description="Helical" evidence="5">
    <location>
        <begin position="229"/>
        <end position="253"/>
    </location>
</feature>
<feature type="transmembrane region" description="Helical" evidence="5">
    <location>
        <begin position="427"/>
        <end position="445"/>
    </location>
</feature>
<keyword evidence="8" id="KW-1185">Reference proteome</keyword>
<feature type="transmembrane region" description="Helical" evidence="5">
    <location>
        <begin position="393"/>
        <end position="415"/>
    </location>
</feature>
<evidence type="ECO:0000256" key="4">
    <source>
        <dbReference type="ARBA" id="ARBA00023136"/>
    </source>
</evidence>
<evidence type="ECO:0000256" key="2">
    <source>
        <dbReference type="ARBA" id="ARBA00022692"/>
    </source>
</evidence>
<feature type="transmembrane region" description="Helical" evidence="5">
    <location>
        <begin position="518"/>
        <end position="539"/>
    </location>
</feature>
<accession>A0ABD0KXR0</accession>
<dbReference type="AlphaFoldDB" id="A0ABD0KXR0"/>
<dbReference type="GO" id="GO:0016020">
    <property type="term" value="C:membrane"/>
    <property type="evidence" value="ECO:0007669"/>
    <property type="project" value="UniProtKB-SubCell"/>
</dbReference>
<feature type="non-terminal residue" evidence="7">
    <location>
        <position position="559"/>
    </location>
</feature>
<comment type="subcellular location">
    <subcellularLocation>
        <location evidence="1">Membrane</location>
        <topology evidence="1">Multi-pass membrane protein</topology>
    </subcellularLocation>
</comment>
<dbReference type="InterPro" id="IPR020846">
    <property type="entry name" value="MFS_dom"/>
</dbReference>
<evidence type="ECO:0000259" key="6">
    <source>
        <dbReference type="PROSITE" id="PS50850"/>
    </source>
</evidence>
<proteinExistence type="predicted"/>
<feature type="transmembrane region" description="Helical" evidence="5">
    <location>
        <begin position="365"/>
        <end position="387"/>
    </location>
</feature>
<sequence length="559" mass="60553">MKFDELVTILGEFGPYQKRVYFLLCLPAITGCMQTLVYVFTMGVPQHRCALPGLEQDTYEPQNPHHAAVVNASIPPNDFCHVIVKTLNVTSLTTTAELAAGSMNGVHGFAGSAYNSSDGSNKQESDCDDGLHINSTGSGCKLATCSRYVFDKSNFQETVVTQMGLVCEKRNNLAHAQMLFMLGSLFATAVCQPLSDIYGRKAILLACLALHAIVSLAITWSTYFTLLCALMFLSNLAITGMFGNAFVIGIELVGPSKRVWAGYVVEIFWSLGMILLAPIAFLLRDWQHLQMATSILPFGFLSYYWLIPESPRWLLSRGRIHEAETIIRTAAKVNKVTLPAGVLDAMSLAVEKRESVLGVCRHPVLVFRCVVIFYSCLAFYGLALNVGHLSGNIYLNFFLTGITELAVYGLCLGLLDRVGRRLLNSGLMLVAGVSCTLTVFTVLYASASMQWITTALAMVGRMGIAGGFATIYLYTSELYPTVVRNSAMGASSFFARIGSVISPYIANLSTMIGGDVGTAAPLLIFGLSSILAGCLLLTLPETLNRRLPETVDDAVSFAG</sequence>
<dbReference type="Proteomes" id="UP001519460">
    <property type="component" value="Unassembled WGS sequence"/>
</dbReference>
<feature type="transmembrane region" description="Helical" evidence="5">
    <location>
        <begin position="202"/>
        <end position="223"/>
    </location>
</feature>
<gene>
    <name evidence="7" type="ORF">BaRGS_00017201</name>
</gene>
<dbReference type="PROSITE" id="PS50850">
    <property type="entry name" value="MFS"/>
    <property type="match status" value="1"/>
</dbReference>
<dbReference type="CDD" id="cd17317">
    <property type="entry name" value="MFS_SLC22"/>
    <property type="match status" value="1"/>
</dbReference>
<keyword evidence="3 5" id="KW-1133">Transmembrane helix</keyword>
<dbReference type="PANTHER" id="PTHR24064">
    <property type="entry name" value="SOLUTE CARRIER FAMILY 22 MEMBER"/>
    <property type="match status" value="1"/>
</dbReference>
<evidence type="ECO:0000256" key="5">
    <source>
        <dbReference type="SAM" id="Phobius"/>
    </source>
</evidence>
<feature type="domain" description="Major facilitator superfamily (MFS) profile" evidence="6">
    <location>
        <begin position="132"/>
        <end position="544"/>
    </location>
</feature>
<dbReference type="PROSITE" id="PS51257">
    <property type="entry name" value="PROKAR_LIPOPROTEIN"/>
    <property type="match status" value="1"/>
</dbReference>
<evidence type="ECO:0000313" key="7">
    <source>
        <dbReference type="EMBL" id="KAK7491562.1"/>
    </source>
</evidence>
<comment type="caution">
    <text evidence="7">The sequence shown here is derived from an EMBL/GenBank/DDBJ whole genome shotgun (WGS) entry which is preliminary data.</text>
</comment>
<dbReference type="SUPFAM" id="SSF103473">
    <property type="entry name" value="MFS general substrate transporter"/>
    <property type="match status" value="1"/>
</dbReference>